<evidence type="ECO:0000313" key="3">
    <source>
        <dbReference type="EMBL" id="AGA80029.1"/>
    </source>
</evidence>
<organism evidence="3 4">
    <name type="scientific">Echinicola vietnamensis (strain DSM 17526 / LMG 23754 / KMM 6221)</name>
    <dbReference type="NCBI Taxonomy" id="926556"/>
    <lineage>
        <taxon>Bacteria</taxon>
        <taxon>Pseudomonadati</taxon>
        <taxon>Bacteroidota</taxon>
        <taxon>Cytophagia</taxon>
        <taxon>Cytophagales</taxon>
        <taxon>Cyclobacteriaceae</taxon>
        <taxon>Echinicola</taxon>
    </lineage>
</organism>
<dbReference type="AlphaFoldDB" id="L0G1G9"/>
<dbReference type="NCBIfam" id="TIGR02145">
    <property type="entry name" value="Fib_succ_major"/>
    <property type="match status" value="1"/>
</dbReference>
<dbReference type="eggNOG" id="ENOG50311B0">
    <property type="taxonomic scope" value="Bacteria"/>
</dbReference>
<feature type="signal peptide" evidence="1">
    <location>
        <begin position="1"/>
        <end position="22"/>
    </location>
</feature>
<dbReference type="HOGENOM" id="CLU_586278_0_0_10"/>
<dbReference type="Proteomes" id="UP000010796">
    <property type="component" value="Chromosome"/>
</dbReference>
<name>L0G1G9_ECHVK</name>
<keyword evidence="4" id="KW-1185">Reference proteome</keyword>
<dbReference type="PROSITE" id="PS51257">
    <property type="entry name" value="PROKAR_LIPOPROTEIN"/>
    <property type="match status" value="1"/>
</dbReference>
<gene>
    <name evidence="3" type="ordered locus">Echvi_3817</name>
</gene>
<dbReference type="STRING" id="926556.Echvi_3817"/>
<dbReference type="RefSeq" id="WP_015267571.1">
    <property type="nucleotide sequence ID" value="NC_019904.1"/>
</dbReference>
<accession>L0G1G9</accession>
<reference evidence="4" key="1">
    <citation type="submission" date="2012-02" db="EMBL/GenBank/DDBJ databases">
        <title>The complete genome of Echinicola vietnamensis DSM 17526.</title>
        <authorList>
            <person name="Lucas S."/>
            <person name="Copeland A."/>
            <person name="Lapidus A."/>
            <person name="Glavina del Rio T."/>
            <person name="Dalin E."/>
            <person name="Tice H."/>
            <person name="Bruce D."/>
            <person name="Goodwin L."/>
            <person name="Pitluck S."/>
            <person name="Peters L."/>
            <person name="Ovchinnikova G."/>
            <person name="Teshima H."/>
            <person name="Kyrpides N."/>
            <person name="Mavromatis K."/>
            <person name="Ivanova N."/>
            <person name="Brettin T."/>
            <person name="Detter J.C."/>
            <person name="Han C."/>
            <person name="Larimer F."/>
            <person name="Land M."/>
            <person name="Hauser L."/>
            <person name="Markowitz V."/>
            <person name="Cheng J.-F."/>
            <person name="Hugenholtz P."/>
            <person name="Woyke T."/>
            <person name="Wu D."/>
            <person name="Brambilla E."/>
            <person name="Klenk H.-P."/>
            <person name="Eisen J.A."/>
        </authorList>
    </citation>
    <scope>NUCLEOTIDE SEQUENCE [LARGE SCALE GENOMIC DNA]</scope>
    <source>
        <strain evidence="4">DSM 17526 / LMG 23754 / KMM 6221</strain>
    </source>
</reference>
<evidence type="ECO:0000259" key="2">
    <source>
        <dbReference type="Pfam" id="PF09603"/>
    </source>
</evidence>
<dbReference type="OrthoDB" id="9798438at2"/>
<dbReference type="KEGG" id="evi:Echvi_3817"/>
<keyword evidence="1" id="KW-0732">Signal</keyword>
<proteinExistence type="predicted"/>
<feature type="chain" id="PRO_5003942932" description="Fibrobacter succinogenes major paralogous domain-containing protein" evidence="1">
    <location>
        <begin position="23"/>
        <end position="467"/>
    </location>
</feature>
<evidence type="ECO:0000313" key="4">
    <source>
        <dbReference type="Proteomes" id="UP000010796"/>
    </source>
</evidence>
<sequence length="467" mass="53041">MTRTPYIAGICLLLLLATSCMEDSTEKMQQGIVQFTGVAISNFGTTAPNSRSLLDSDWQHIFPHTATLMVTNEATHEEYTLQYNPNDFSEGYAIELPYGTYSFFSQVEGAGLEGFLPFTIEGNFELSSQAMDISMEAKTSYGLITVKNEFVSEANLGGTPMELTEDDAFYYLYTLEDQEVVLTIQENFNQNQLTKTFTPEAYKHYHFYLKLQEADGQVNFIEMAIEPFEYHEDYFEIDKNASTVTDAAGNTYPVVKIGNQYWMAENLKSNTFCNGDDLLVPEDNYIDEYLNNNVPLVLLNSNYQTSNRGGYYTGDVILDERNICPCGWHISTDEDWKEMETYLGMPADALDNFRTYFNSDYRGSEQGVGSKIKATDWSNTFEDNDDATNETGFSAYNYNYYCCNEEPPGSSRGSFVYIDDSDYALWWSPQANGGEAMMGRMVEAGDAGIARQRFYRDLLYNIRCVKD</sequence>
<dbReference type="Pfam" id="PF09603">
    <property type="entry name" value="Fib_succ_major"/>
    <property type="match status" value="1"/>
</dbReference>
<evidence type="ECO:0000256" key="1">
    <source>
        <dbReference type="SAM" id="SignalP"/>
    </source>
</evidence>
<feature type="domain" description="Fibrobacter succinogenes major paralogous" evidence="2">
    <location>
        <begin position="255"/>
        <end position="466"/>
    </location>
</feature>
<dbReference type="EMBL" id="CP003346">
    <property type="protein sequence ID" value="AGA80029.1"/>
    <property type="molecule type" value="Genomic_DNA"/>
</dbReference>
<dbReference type="InterPro" id="IPR011871">
    <property type="entry name" value="Fib_succ_major"/>
</dbReference>
<protein>
    <recommendedName>
        <fullName evidence="2">Fibrobacter succinogenes major paralogous domain-containing protein</fullName>
    </recommendedName>
</protein>